<dbReference type="HOGENOM" id="CLU_2279397_0_0_1"/>
<reference evidence="1 2" key="1">
    <citation type="journal article" date="2011" name="Nat. Biotechnol.">
        <title>Comparative genomic analysis of the thermophilic biomass-degrading fungi Myceliophthora thermophila and Thielavia terrestris.</title>
        <authorList>
            <person name="Berka R.M."/>
            <person name="Grigoriev I.V."/>
            <person name="Otillar R."/>
            <person name="Salamov A."/>
            <person name="Grimwood J."/>
            <person name="Reid I."/>
            <person name="Ishmael N."/>
            <person name="John T."/>
            <person name="Darmond C."/>
            <person name="Moisan M.-C."/>
            <person name="Henrissat B."/>
            <person name="Coutinho P.M."/>
            <person name="Lombard V."/>
            <person name="Natvig D.O."/>
            <person name="Lindquist E."/>
            <person name="Schmutz J."/>
            <person name="Lucas S."/>
            <person name="Harris P."/>
            <person name="Powlowski J."/>
            <person name="Bellemare A."/>
            <person name="Taylor D."/>
            <person name="Butler G."/>
            <person name="de Vries R.P."/>
            <person name="Allijn I.E."/>
            <person name="van den Brink J."/>
            <person name="Ushinsky S."/>
            <person name="Storms R."/>
            <person name="Powell A.J."/>
            <person name="Paulsen I.T."/>
            <person name="Elbourne L.D.H."/>
            <person name="Baker S.E."/>
            <person name="Magnuson J."/>
            <person name="LaBoissiere S."/>
            <person name="Clutterbuck A.J."/>
            <person name="Martinez D."/>
            <person name="Wogulis M."/>
            <person name="de Leon A.L."/>
            <person name="Rey M.W."/>
            <person name="Tsang A."/>
        </authorList>
    </citation>
    <scope>NUCLEOTIDE SEQUENCE [LARGE SCALE GENOMIC DNA]</scope>
    <source>
        <strain evidence="2">ATCC 38088 / NRRL 8126</strain>
    </source>
</reference>
<gene>
    <name evidence="1" type="ORF">THITE_159468</name>
</gene>
<evidence type="ECO:0000313" key="2">
    <source>
        <dbReference type="Proteomes" id="UP000008181"/>
    </source>
</evidence>
<dbReference type="EMBL" id="CP003014">
    <property type="protein sequence ID" value="AEO71709.1"/>
    <property type="molecule type" value="Genomic_DNA"/>
</dbReference>
<dbReference type="AlphaFoldDB" id="G2RFV5"/>
<keyword evidence="2" id="KW-1185">Reference proteome</keyword>
<accession>G2RFV5</accession>
<dbReference type="Proteomes" id="UP000008181">
    <property type="component" value="Chromosome 6"/>
</dbReference>
<evidence type="ECO:0000313" key="1">
    <source>
        <dbReference type="EMBL" id="AEO71709.1"/>
    </source>
</evidence>
<dbReference type="RefSeq" id="XP_003658045.1">
    <property type="nucleotide sequence ID" value="XM_003657997.1"/>
</dbReference>
<name>G2RFV5_THETT</name>
<protein>
    <submittedName>
        <fullName evidence="1">Uncharacterized protein</fullName>
    </submittedName>
</protein>
<dbReference type="STRING" id="578455.G2RFV5"/>
<dbReference type="KEGG" id="ttt:THITE_159468"/>
<organism evidence="1 2">
    <name type="scientific">Thermothielavioides terrestris (strain ATCC 38088 / NRRL 8126)</name>
    <name type="common">Thielavia terrestris</name>
    <dbReference type="NCBI Taxonomy" id="578455"/>
    <lineage>
        <taxon>Eukaryota</taxon>
        <taxon>Fungi</taxon>
        <taxon>Dikarya</taxon>
        <taxon>Ascomycota</taxon>
        <taxon>Pezizomycotina</taxon>
        <taxon>Sordariomycetes</taxon>
        <taxon>Sordariomycetidae</taxon>
        <taxon>Sordariales</taxon>
        <taxon>Chaetomiaceae</taxon>
        <taxon>Thermothielavioides</taxon>
        <taxon>Thermothielavioides terrestris</taxon>
    </lineage>
</organism>
<proteinExistence type="predicted"/>
<dbReference type="GeneID" id="11521943"/>
<sequence>MRALTTSSSPKALTQWRASPTTCRCEKLQMEPTLASSPPLSPPAVNHGSQRSVAKNLALKLITSFGDAQPKDRFFSGNADDGKMPITVAATPILESLRVVYT</sequence>